<evidence type="ECO:0000313" key="4">
    <source>
        <dbReference type="Proteomes" id="UP000243006"/>
    </source>
</evidence>
<evidence type="ECO:0000259" key="2">
    <source>
        <dbReference type="PROSITE" id="PS50026"/>
    </source>
</evidence>
<dbReference type="EMBL" id="LVZM01021194">
    <property type="protein sequence ID" value="OUC41574.1"/>
    <property type="molecule type" value="Genomic_DNA"/>
</dbReference>
<feature type="non-terminal residue" evidence="3">
    <location>
        <position position="84"/>
    </location>
</feature>
<dbReference type="SUPFAM" id="SSF57196">
    <property type="entry name" value="EGF/Laminin"/>
    <property type="match status" value="1"/>
</dbReference>
<dbReference type="AlphaFoldDB" id="A0A1Y3E8W5"/>
<organism evidence="3 4">
    <name type="scientific">Trichinella nativa</name>
    <dbReference type="NCBI Taxonomy" id="6335"/>
    <lineage>
        <taxon>Eukaryota</taxon>
        <taxon>Metazoa</taxon>
        <taxon>Ecdysozoa</taxon>
        <taxon>Nematoda</taxon>
        <taxon>Enoplea</taxon>
        <taxon>Dorylaimia</taxon>
        <taxon>Trichinellida</taxon>
        <taxon>Trichinellidae</taxon>
        <taxon>Trichinella</taxon>
    </lineage>
</organism>
<reference evidence="3 4" key="1">
    <citation type="submission" date="2015-04" db="EMBL/GenBank/DDBJ databases">
        <title>Draft genome of the roundworm Trichinella nativa.</title>
        <authorList>
            <person name="Mitreva M."/>
        </authorList>
    </citation>
    <scope>NUCLEOTIDE SEQUENCE [LARGE SCALE GENOMIC DNA]</scope>
    <source>
        <strain evidence="3 4">ISS45</strain>
    </source>
</reference>
<dbReference type="InterPro" id="IPR000742">
    <property type="entry name" value="EGF"/>
</dbReference>
<feature type="non-terminal residue" evidence="3">
    <location>
        <position position="1"/>
    </location>
</feature>
<comment type="caution">
    <text evidence="3">The sequence shown here is derived from an EMBL/GenBank/DDBJ whole genome shotgun (WGS) entry which is preliminary data.</text>
</comment>
<dbReference type="Gene3D" id="2.10.25.10">
    <property type="entry name" value="Laminin"/>
    <property type="match status" value="1"/>
</dbReference>
<keyword evidence="1" id="KW-0245">EGF-like domain</keyword>
<proteinExistence type="predicted"/>
<evidence type="ECO:0000256" key="1">
    <source>
        <dbReference type="PROSITE-ProRule" id="PRU00076"/>
    </source>
</evidence>
<dbReference type="Proteomes" id="UP000243006">
    <property type="component" value="Unassembled WGS sequence"/>
</dbReference>
<protein>
    <recommendedName>
        <fullName evidence="2">EGF-like domain-containing protein</fullName>
    </recommendedName>
</protein>
<sequence length="84" mass="9375">ILYSFFVIPTLECCVHSSCYDVSVGAVLVHFTFQFFMQICLTGYIGKKCQFKDPCIENPCKNGGNCTYNINLNDAISLNCSCPE</sequence>
<feature type="domain" description="EGF-like" evidence="2">
    <location>
        <begin position="51"/>
        <end position="84"/>
    </location>
</feature>
<comment type="caution">
    <text evidence="1">Lacks conserved residue(s) required for the propagation of feature annotation.</text>
</comment>
<accession>A0A1Y3E8W5</accession>
<name>A0A1Y3E8W5_9BILA</name>
<dbReference type="PROSITE" id="PS50026">
    <property type="entry name" value="EGF_3"/>
    <property type="match status" value="1"/>
</dbReference>
<gene>
    <name evidence="3" type="ORF">D917_10809</name>
</gene>
<evidence type="ECO:0000313" key="3">
    <source>
        <dbReference type="EMBL" id="OUC41574.1"/>
    </source>
</evidence>